<keyword evidence="1" id="KW-1003">Cell membrane</keyword>
<feature type="domain" description="Glycosyltransferase 2-like" evidence="8">
    <location>
        <begin position="21"/>
        <end position="184"/>
    </location>
</feature>
<keyword evidence="7" id="KW-0472">Membrane</keyword>
<protein>
    <submittedName>
        <fullName evidence="9">Glycosyltransferase family 2 protein</fullName>
    </submittedName>
</protein>
<dbReference type="SUPFAM" id="SSF53448">
    <property type="entry name" value="Nucleotide-diphospho-sugar transferases"/>
    <property type="match status" value="1"/>
</dbReference>
<evidence type="ECO:0000313" key="9">
    <source>
        <dbReference type="EMBL" id="WJW68433.1"/>
    </source>
</evidence>
<evidence type="ECO:0000256" key="4">
    <source>
        <dbReference type="ARBA" id="ARBA00022692"/>
    </source>
</evidence>
<evidence type="ECO:0000256" key="5">
    <source>
        <dbReference type="ARBA" id="ARBA00022985"/>
    </source>
</evidence>
<dbReference type="Pfam" id="PF00535">
    <property type="entry name" value="Glycos_transf_2"/>
    <property type="match status" value="1"/>
</dbReference>
<evidence type="ECO:0000256" key="2">
    <source>
        <dbReference type="ARBA" id="ARBA00022676"/>
    </source>
</evidence>
<sequence>MTATIEKIKPTDSSAERPSISVFFPAYNDGGTIASMAISAMLTCRKLTDDYEVIVINDGSKDYTPEILDELSRTYPEHVRIIHHKKNRGYGGALKSGFASATKDLVFYTDGDAQYDPHELELLLEKMTPEVDVVNGFKISRSDPLHRVIIGRVYHLTVKFLFGLKISDTDCDFRLIRRSCFEDIELTSNSGTIALELVKKLQDAGFTFVEVPVHHFHRAYGKSQFFNFPRLWRTAVNLITLWWHLEIKREHKKYQQQRIKERALSGK</sequence>
<proteinExistence type="predicted"/>
<name>A0ABY9B5E8_9CHLR</name>
<keyword evidence="3" id="KW-0808">Transferase</keyword>
<dbReference type="Gene3D" id="3.90.550.10">
    <property type="entry name" value="Spore Coat Polysaccharide Biosynthesis Protein SpsA, Chain A"/>
    <property type="match status" value="1"/>
</dbReference>
<dbReference type="PANTHER" id="PTHR48090">
    <property type="entry name" value="UNDECAPRENYL-PHOSPHATE 4-DEOXY-4-FORMAMIDO-L-ARABINOSE TRANSFERASE-RELATED"/>
    <property type="match status" value="1"/>
</dbReference>
<keyword evidence="6" id="KW-1133">Transmembrane helix</keyword>
<evidence type="ECO:0000259" key="8">
    <source>
        <dbReference type="Pfam" id="PF00535"/>
    </source>
</evidence>
<dbReference type="EMBL" id="CP128400">
    <property type="protein sequence ID" value="WJW68433.1"/>
    <property type="molecule type" value="Genomic_DNA"/>
</dbReference>
<dbReference type="RefSeq" id="WP_341470337.1">
    <property type="nucleotide sequence ID" value="NZ_CP128400.1"/>
</dbReference>
<evidence type="ECO:0000256" key="3">
    <source>
        <dbReference type="ARBA" id="ARBA00022679"/>
    </source>
</evidence>
<reference evidence="9" key="1">
    <citation type="journal article" date="2024" name="Nature">
        <title>Anoxygenic phototroph of the Chloroflexota uses a type I reaction centre.</title>
        <authorList>
            <person name="Tsuji J.M."/>
            <person name="Shaw N.A."/>
            <person name="Nagashima S."/>
            <person name="Venkiteswaran J.J."/>
            <person name="Schiff S.L."/>
            <person name="Watanabe T."/>
            <person name="Fukui M."/>
            <person name="Hanada S."/>
            <person name="Tank M."/>
            <person name="Neufeld J.D."/>
        </authorList>
    </citation>
    <scope>NUCLEOTIDE SEQUENCE</scope>
    <source>
        <strain evidence="9">L227-S17</strain>
    </source>
</reference>
<dbReference type="InterPro" id="IPR029044">
    <property type="entry name" value="Nucleotide-diphossugar_trans"/>
</dbReference>
<keyword evidence="2" id="KW-0328">Glycosyltransferase</keyword>
<dbReference type="CDD" id="cd04179">
    <property type="entry name" value="DPM_DPG-synthase_like"/>
    <property type="match status" value="1"/>
</dbReference>
<keyword evidence="10" id="KW-1185">Reference proteome</keyword>
<dbReference type="Proteomes" id="UP001431572">
    <property type="component" value="Chromosome 2"/>
</dbReference>
<keyword evidence="5" id="KW-0448">Lipopolysaccharide biosynthesis</keyword>
<evidence type="ECO:0000256" key="7">
    <source>
        <dbReference type="ARBA" id="ARBA00023136"/>
    </source>
</evidence>
<dbReference type="InterPro" id="IPR050256">
    <property type="entry name" value="Glycosyltransferase_2"/>
</dbReference>
<organism evidence="9 10">
    <name type="scientific">Candidatus Chlorohelix allophototropha</name>
    <dbReference type="NCBI Taxonomy" id="3003348"/>
    <lineage>
        <taxon>Bacteria</taxon>
        <taxon>Bacillati</taxon>
        <taxon>Chloroflexota</taxon>
        <taxon>Chloroflexia</taxon>
        <taxon>Candidatus Chloroheliales</taxon>
        <taxon>Candidatus Chloroheliaceae</taxon>
        <taxon>Candidatus Chlorohelix</taxon>
    </lineage>
</organism>
<dbReference type="InterPro" id="IPR001173">
    <property type="entry name" value="Glyco_trans_2-like"/>
</dbReference>
<evidence type="ECO:0000313" key="10">
    <source>
        <dbReference type="Proteomes" id="UP001431572"/>
    </source>
</evidence>
<dbReference type="PANTHER" id="PTHR48090:SF3">
    <property type="entry name" value="UNDECAPRENYL-PHOSPHATE 4-DEOXY-4-FORMAMIDO-L-ARABINOSE TRANSFERASE"/>
    <property type="match status" value="1"/>
</dbReference>
<accession>A0ABY9B5E8</accession>
<evidence type="ECO:0000256" key="6">
    <source>
        <dbReference type="ARBA" id="ARBA00022989"/>
    </source>
</evidence>
<keyword evidence="4" id="KW-0812">Transmembrane</keyword>
<evidence type="ECO:0000256" key="1">
    <source>
        <dbReference type="ARBA" id="ARBA00022475"/>
    </source>
</evidence>
<gene>
    <name evidence="9" type="ORF">OZ401_004044</name>
</gene>